<evidence type="ECO:0000313" key="7">
    <source>
        <dbReference type="RefSeq" id="XP_005177376.1"/>
    </source>
</evidence>
<dbReference type="InterPro" id="IPR039353">
    <property type="entry name" value="TF_Adf1"/>
</dbReference>
<comment type="subcellular location">
    <subcellularLocation>
        <location evidence="1">Nucleus</location>
    </subcellularLocation>
</comment>
<dbReference type="PROSITE" id="PS51031">
    <property type="entry name" value="BESS"/>
    <property type="match status" value="1"/>
</dbReference>
<dbReference type="AlphaFoldDB" id="A0A1I8MQC8"/>
<keyword evidence="6" id="KW-1185">Reference proteome</keyword>
<dbReference type="InterPro" id="IPR004210">
    <property type="entry name" value="BESS_motif"/>
</dbReference>
<feature type="domain" description="BESS" evidence="4">
    <location>
        <begin position="230"/>
        <end position="269"/>
    </location>
</feature>
<dbReference type="EnsemblMetazoa" id="MDOA007364-RA">
    <property type="protein sequence ID" value="MDOA007364-PA"/>
    <property type="gene ID" value="MDOA007364"/>
</dbReference>
<evidence type="ECO:0000256" key="2">
    <source>
        <dbReference type="SAM" id="MobiDB-lite"/>
    </source>
</evidence>
<dbReference type="PANTHER" id="PTHR12243">
    <property type="entry name" value="MADF DOMAIN TRANSCRIPTION FACTOR"/>
    <property type="match status" value="1"/>
</dbReference>
<dbReference type="KEGG" id="mde:101893338"/>
<gene>
    <name evidence="5" type="primary">101893338</name>
    <name evidence="7" type="synonym">LOC101893338</name>
</gene>
<evidence type="ECO:0000313" key="6">
    <source>
        <dbReference type="Proteomes" id="UP001652621"/>
    </source>
</evidence>
<dbReference type="Pfam" id="PF10545">
    <property type="entry name" value="MADF_DNA_bdg"/>
    <property type="match status" value="1"/>
</dbReference>
<feature type="region of interest" description="Disordered" evidence="2">
    <location>
        <begin position="113"/>
        <end position="226"/>
    </location>
</feature>
<feature type="compositionally biased region" description="Acidic residues" evidence="2">
    <location>
        <begin position="135"/>
        <end position="144"/>
    </location>
</feature>
<dbReference type="Proteomes" id="UP001652621">
    <property type="component" value="Unplaced"/>
</dbReference>
<feature type="region of interest" description="Disordered" evidence="2">
    <location>
        <begin position="313"/>
        <end position="333"/>
    </location>
</feature>
<dbReference type="SMART" id="SM00595">
    <property type="entry name" value="MADF"/>
    <property type="match status" value="1"/>
</dbReference>
<name>A0A1I8MQC8_MUSDO</name>
<dbReference type="GO" id="GO:0005634">
    <property type="term" value="C:nucleus"/>
    <property type="evidence" value="ECO:0007669"/>
    <property type="project" value="UniProtKB-SubCell"/>
</dbReference>
<feature type="domain" description="MADF" evidence="3">
    <location>
        <begin position="8"/>
        <end position="108"/>
    </location>
</feature>
<proteinExistence type="predicted"/>
<dbReference type="VEuPathDB" id="VectorBase:MDOA007364"/>
<dbReference type="GO" id="GO:0006357">
    <property type="term" value="P:regulation of transcription by RNA polymerase II"/>
    <property type="evidence" value="ECO:0007669"/>
    <property type="project" value="TreeGrafter"/>
</dbReference>
<protein>
    <submittedName>
        <fullName evidence="7">Uncharacterized protein LOC101893338</fullName>
    </submittedName>
</protein>
<feature type="compositionally biased region" description="Basic and acidic residues" evidence="2">
    <location>
        <begin position="193"/>
        <end position="205"/>
    </location>
</feature>
<dbReference type="GO" id="GO:0003677">
    <property type="term" value="F:DNA binding"/>
    <property type="evidence" value="ECO:0007669"/>
    <property type="project" value="InterPro"/>
</dbReference>
<evidence type="ECO:0000313" key="5">
    <source>
        <dbReference type="EnsemblMetazoa" id="MDOA007364-PA"/>
    </source>
</evidence>
<feature type="region of interest" description="Disordered" evidence="2">
    <location>
        <begin position="273"/>
        <end position="301"/>
    </location>
</feature>
<dbReference type="InterPro" id="IPR006578">
    <property type="entry name" value="MADF-dom"/>
</dbReference>
<accession>A0A1I8MQC8</accession>
<dbReference type="RefSeq" id="XP_005177376.1">
    <property type="nucleotide sequence ID" value="XM_005177319.3"/>
</dbReference>
<reference evidence="7" key="2">
    <citation type="submission" date="2025-04" db="UniProtKB">
        <authorList>
            <consortium name="RefSeq"/>
        </authorList>
    </citation>
    <scope>IDENTIFICATION</scope>
    <source>
        <strain evidence="7">Aabys</strain>
    </source>
</reference>
<feature type="compositionally biased region" description="Polar residues" evidence="2">
    <location>
        <begin position="324"/>
        <end position="333"/>
    </location>
</feature>
<dbReference type="PROSITE" id="PS51029">
    <property type="entry name" value="MADF"/>
    <property type="match status" value="1"/>
</dbReference>
<feature type="compositionally biased region" description="Acidic residues" evidence="2">
    <location>
        <begin position="292"/>
        <end position="301"/>
    </location>
</feature>
<keyword evidence="1" id="KW-0539">Nucleus</keyword>
<feature type="compositionally biased region" description="Low complexity" evidence="2">
    <location>
        <begin position="212"/>
        <end position="224"/>
    </location>
</feature>
<dbReference type="VEuPathDB" id="VectorBase:MDOMA2_005959"/>
<dbReference type="OrthoDB" id="8118596at2759"/>
<dbReference type="GO" id="GO:0005667">
    <property type="term" value="C:transcription regulator complex"/>
    <property type="evidence" value="ECO:0007669"/>
    <property type="project" value="TreeGrafter"/>
</dbReference>
<dbReference type="GeneID" id="101893338"/>
<evidence type="ECO:0000259" key="4">
    <source>
        <dbReference type="PROSITE" id="PS51031"/>
    </source>
</evidence>
<reference evidence="5" key="1">
    <citation type="submission" date="2020-05" db="UniProtKB">
        <authorList>
            <consortium name="EnsemblMetazoa"/>
        </authorList>
    </citation>
    <scope>IDENTIFICATION</scope>
    <source>
        <strain evidence="5">Aabys</strain>
    </source>
</reference>
<evidence type="ECO:0000256" key="1">
    <source>
        <dbReference type="PROSITE-ProRule" id="PRU00371"/>
    </source>
</evidence>
<organism evidence="5">
    <name type="scientific">Musca domestica</name>
    <name type="common">House fly</name>
    <dbReference type="NCBI Taxonomy" id="7370"/>
    <lineage>
        <taxon>Eukaryota</taxon>
        <taxon>Metazoa</taxon>
        <taxon>Ecdysozoa</taxon>
        <taxon>Arthropoda</taxon>
        <taxon>Hexapoda</taxon>
        <taxon>Insecta</taxon>
        <taxon>Pterygota</taxon>
        <taxon>Neoptera</taxon>
        <taxon>Endopterygota</taxon>
        <taxon>Diptera</taxon>
        <taxon>Brachycera</taxon>
        <taxon>Muscomorpha</taxon>
        <taxon>Muscoidea</taxon>
        <taxon>Muscidae</taxon>
        <taxon>Musca</taxon>
    </lineage>
</organism>
<dbReference type="Pfam" id="PF02944">
    <property type="entry name" value="BESS"/>
    <property type="match status" value="1"/>
</dbReference>
<dbReference type="PANTHER" id="PTHR12243:SF67">
    <property type="entry name" value="COREPRESSOR OF PANGOLIN, ISOFORM A-RELATED"/>
    <property type="match status" value="1"/>
</dbReference>
<evidence type="ECO:0000259" key="3">
    <source>
        <dbReference type="PROSITE" id="PS51029"/>
    </source>
</evidence>
<sequence>MSGFHPRDLIREIKCRPGLYNRDLLDHPKRDHKHQLWLEVGEKLTPPEDWQSYTDVEKDARVDEIQAKWKHLRDHFYREIKLINSGGAHKKRKYVYFDDMEFMRDFVGYKMPPASNSKSKYNDTLDGDNSSSYMEDNDTDEVMEELLKANDNAEDENCETPEPRRNLRRSVKPTPKMQAQKTTPASPPKLSKTHKEVIKNFDGLKKPNGQNAGVATSSGGAASAPSFRIRDGDISFCLSLVPTFRKLNESAKLRAKIETLKILHKFVEHAEKNKNATTAETRAPAGTNLSHEDEEHDMQEDHLDELDDSIKVKHEEADDPLHGSSGNTKAWWT</sequence>
<dbReference type="eggNOG" id="ENOG502S3VN">
    <property type="taxonomic scope" value="Eukaryota"/>
</dbReference>